<sequence length="90" mass="10046">MEDPPTNETNLLTNEQIENILTWSDSETFTDDTTTTKTETRNHPNNEISIVQIPTETTTSKPHITQHASTTSQESTSTISQEWHATTIGS</sequence>
<dbReference type="EMBL" id="CAJVPV010007699">
    <property type="protein sequence ID" value="CAG8622010.1"/>
    <property type="molecule type" value="Genomic_DNA"/>
</dbReference>
<comment type="caution">
    <text evidence="2">The sequence shown here is derived from an EMBL/GenBank/DDBJ whole genome shotgun (WGS) entry which is preliminary data.</text>
</comment>
<feature type="region of interest" description="Disordered" evidence="1">
    <location>
        <begin position="57"/>
        <end position="90"/>
    </location>
</feature>
<protein>
    <submittedName>
        <fullName evidence="2">17873_t:CDS:1</fullName>
    </submittedName>
</protein>
<reference evidence="2" key="1">
    <citation type="submission" date="2021-06" db="EMBL/GenBank/DDBJ databases">
        <authorList>
            <person name="Kallberg Y."/>
            <person name="Tangrot J."/>
            <person name="Rosling A."/>
        </authorList>
    </citation>
    <scope>NUCLEOTIDE SEQUENCE</scope>
    <source>
        <strain evidence="2">CL551</strain>
    </source>
</reference>
<organism evidence="2 3">
    <name type="scientific">Acaulospora morrowiae</name>
    <dbReference type="NCBI Taxonomy" id="94023"/>
    <lineage>
        <taxon>Eukaryota</taxon>
        <taxon>Fungi</taxon>
        <taxon>Fungi incertae sedis</taxon>
        <taxon>Mucoromycota</taxon>
        <taxon>Glomeromycotina</taxon>
        <taxon>Glomeromycetes</taxon>
        <taxon>Diversisporales</taxon>
        <taxon>Acaulosporaceae</taxon>
        <taxon>Acaulospora</taxon>
    </lineage>
</organism>
<gene>
    <name evidence="2" type="ORF">AMORRO_LOCUS8703</name>
</gene>
<evidence type="ECO:0000313" key="2">
    <source>
        <dbReference type="EMBL" id="CAG8622010.1"/>
    </source>
</evidence>
<proteinExistence type="predicted"/>
<dbReference type="Proteomes" id="UP000789342">
    <property type="component" value="Unassembled WGS sequence"/>
</dbReference>
<feature type="compositionally biased region" description="Low complexity" evidence="1">
    <location>
        <begin position="65"/>
        <end position="81"/>
    </location>
</feature>
<evidence type="ECO:0000256" key="1">
    <source>
        <dbReference type="SAM" id="MobiDB-lite"/>
    </source>
</evidence>
<accession>A0A9N9GS03</accession>
<name>A0A9N9GS03_9GLOM</name>
<dbReference type="AlphaFoldDB" id="A0A9N9GS03"/>
<keyword evidence="3" id="KW-1185">Reference proteome</keyword>
<evidence type="ECO:0000313" key="3">
    <source>
        <dbReference type="Proteomes" id="UP000789342"/>
    </source>
</evidence>